<evidence type="ECO:0000313" key="2">
    <source>
        <dbReference type="Proteomes" id="UP001158598"/>
    </source>
</evidence>
<evidence type="ECO:0000313" key="1">
    <source>
        <dbReference type="EMBL" id="CAI8824658.1"/>
    </source>
</evidence>
<dbReference type="InterPro" id="IPR002837">
    <property type="entry name" value="DUF123"/>
</dbReference>
<sequence>MRLTDTQTATVYQLDILLTAEARITVGRLGEFLFPAGRYVYTGSARRKLDARIRRHLSRNKKLRWHIDYLLMVGEAEVVGVRLFEDGECAVNQATEGIVVAPGFGASDCRRGCGSHLKFSGHWHQF</sequence>
<dbReference type="EMBL" id="OX458332">
    <property type="protein sequence ID" value="CAI8824658.1"/>
    <property type="molecule type" value="Genomic_DNA"/>
</dbReference>
<dbReference type="PANTHER" id="PTHR37460:SF1">
    <property type="entry name" value="ENDONUCLEASE III"/>
    <property type="match status" value="1"/>
</dbReference>
<proteinExistence type="predicted"/>
<dbReference type="PANTHER" id="PTHR37460">
    <property type="entry name" value="ENDONUCLEASE III"/>
    <property type="match status" value="1"/>
</dbReference>
<dbReference type="AlphaFoldDB" id="A0AA35V0G5"/>
<reference evidence="1" key="1">
    <citation type="submission" date="2023-03" db="EMBL/GenBank/DDBJ databases">
        <authorList>
            <person name="Pearce D."/>
        </authorList>
    </citation>
    <scope>NUCLEOTIDE SEQUENCE</scope>
    <source>
        <strain evidence="1">Mc</strain>
    </source>
</reference>
<gene>
    <name evidence="1" type="ORF">MCNOR_2012</name>
</gene>
<organism evidence="1 2">
    <name type="scientific">Methylococcus capsulatus</name>
    <dbReference type="NCBI Taxonomy" id="414"/>
    <lineage>
        <taxon>Bacteria</taxon>
        <taxon>Pseudomonadati</taxon>
        <taxon>Pseudomonadota</taxon>
        <taxon>Gammaproteobacteria</taxon>
        <taxon>Methylococcales</taxon>
        <taxon>Methylococcaceae</taxon>
        <taxon>Methylococcus</taxon>
    </lineage>
</organism>
<dbReference type="Proteomes" id="UP001158598">
    <property type="component" value="Chromosome"/>
</dbReference>
<name>A0AA35V0G5_METCP</name>
<dbReference type="RefSeq" id="WP_218798257.1">
    <property type="nucleotide sequence ID" value="NZ_CP079096.1"/>
</dbReference>
<protein>
    <recommendedName>
        <fullName evidence="3">GIY-YIG domain-containing protein</fullName>
    </recommendedName>
</protein>
<dbReference type="Pfam" id="PF01986">
    <property type="entry name" value="DUF123"/>
    <property type="match status" value="1"/>
</dbReference>
<evidence type="ECO:0008006" key="3">
    <source>
        <dbReference type="Google" id="ProtNLM"/>
    </source>
</evidence>
<accession>A0AA35V0G5</accession>
<dbReference type="CDD" id="cd10441">
    <property type="entry name" value="GIY-YIG_COG1833"/>
    <property type="match status" value="1"/>
</dbReference>